<dbReference type="Gene3D" id="1.20.1250.20">
    <property type="entry name" value="MFS general substrate transporter like domains"/>
    <property type="match status" value="2"/>
</dbReference>
<organism evidence="8">
    <name type="scientific">Calcidiscus leptoporus</name>
    <dbReference type="NCBI Taxonomy" id="127549"/>
    <lineage>
        <taxon>Eukaryota</taxon>
        <taxon>Haptista</taxon>
        <taxon>Haptophyta</taxon>
        <taxon>Prymnesiophyceae</taxon>
        <taxon>Coccolithales</taxon>
        <taxon>Calcidiscaceae</taxon>
        <taxon>Calcidiscus</taxon>
    </lineage>
</organism>
<evidence type="ECO:0000256" key="5">
    <source>
        <dbReference type="ARBA" id="ARBA00023136"/>
    </source>
</evidence>
<gene>
    <name evidence="8" type="ORF">CLEP1334_LOCUS11587</name>
</gene>
<evidence type="ECO:0000256" key="2">
    <source>
        <dbReference type="ARBA" id="ARBA00022448"/>
    </source>
</evidence>
<accession>A0A7S0IZS3</accession>
<evidence type="ECO:0000256" key="6">
    <source>
        <dbReference type="SAM" id="Phobius"/>
    </source>
</evidence>
<keyword evidence="2" id="KW-0813">Transport</keyword>
<comment type="subcellular location">
    <subcellularLocation>
        <location evidence="1">Membrane</location>
        <topology evidence="1">Multi-pass membrane protein</topology>
    </subcellularLocation>
</comment>
<dbReference type="GO" id="GO:0016020">
    <property type="term" value="C:membrane"/>
    <property type="evidence" value="ECO:0007669"/>
    <property type="project" value="UniProtKB-SubCell"/>
</dbReference>
<dbReference type="InterPro" id="IPR036259">
    <property type="entry name" value="MFS_trans_sf"/>
</dbReference>
<keyword evidence="3 6" id="KW-0812">Transmembrane</keyword>
<dbReference type="PANTHER" id="PTHR23506:SF26">
    <property type="entry name" value="MFS-TYPE TRANSPORTER SLC18B1"/>
    <property type="match status" value="1"/>
</dbReference>
<feature type="domain" description="Major facilitator superfamily (MFS) profile" evidence="7">
    <location>
        <begin position="13"/>
        <end position="416"/>
    </location>
</feature>
<reference evidence="8" key="1">
    <citation type="submission" date="2021-01" db="EMBL/GenBank/DDBJ databases">
        <authorList>
            <person name="Corre E."/>
            <person name="Pelletier E."/>
            <person name="Niang G."/>
            <person name="Scheremetjew M."/>
            <person name="Finn R."/>
            <person name="Kale V."/>
            <person name="Holt S."/>
            <person name="Cochrane G."/>
            <person name="Meng A."/>
            <person name="Brown T."/>
            <person name="Cohen L."/>
        </authorList>
    </citation>
    <scope>NUCLEOTIDE SEQUENCE</scope>
    <source>
        <strain evidence="8">RCC1130</strain>
    </source>
</reference>
<feature type="transmembrane region" description="Helical" evidence="6">
    <location>
        <begin position="47"/>
        <end position="67"/>
    </location>
</feature>
<dbReference type="InterPro" id="IPR020846">
    <property type="entry name" value="MFS_dom"/>
</dbReference>
<dbReference type="InterPro" id="IPR011701">
    <property type="entry name" value="MFS"/>
</dbReference>
<proteinExistence type="predicted"/>
<dbReference type="GO" id="GO:0022857">
    <property type="term" value="F:transmembrane transporter activity"/>
    <property type="evidence" value="ECO:0007669"/>
    <property type="project" value="InterPro"/>
</dbReference>
<feature type="transmembrane region" description="Helical" evidence="6">
    <location>
        <begin position="12"/>
        <end position="35"/>
    </location>
</feature>
<feature type="transmembrane region" description="Helical" evidence="6">
    <location>
        <begin position="170"/>
        <end position="193"/>
    </location>
</feature>
<dbReference type="SUPFAM" id="SSF103473">
    <property type="entry name" value="MFS general substrate transporter"/>
    <property type="match status" value="1"/>
</dbReference>
<dbReference type="PANTHER" id="PTHR23506">
    <property type="entry name" value="GH10249P"/>
    <property type="match status" value="1"/>
</dbReference>
<feature type="transmembrane region" description="Helical" evidence="6">
    <location>
        <begin position="256"/>
        <end position="278"/>
    </location>
</feature>
<evidence type="ECO:0000256" key="1">
    <source>
        <dbReference type="ARBA" id="ARBA00004141"/>
    </source>
</evidence>
<feature type="transmembrane region" description="Helical" evidence="6">
    <location>
        <begin position="79"/>
        <end position="100"/>
    </location>
</feature>
<dbReference type="AlphaFoldDB" id="A0A7S0IZS3"/>
<evidence type="ECO:0000313" key="8">
    <source>
        <dbReference type="EMBL" id="CAD8536307.1"/>
    </source>
</evidence>
<protein>
    <recommendedName>
        <fullName evidence="7">Major facilitator superfamily (MFS) profile domain-containing protein</fullName>
    </recommendedName>
</protein>
<name>A0A7S0IZS3_9EUKA</name>
<dbReference type="EMBL" id="HBER01023181">
    <property type="protein sequence ID" value="CAD8536307.1"/>
    <property type="molecule type" value="Transcribed_RNA"/>
</dbReference>
<evidence type="ECO:0000256" key="4">
    <source>
        <dbReference type="ARBA" id="ARBA00022989"/>
    </source>
</evidence>
<feature type="transmembrane region" description="Helical" evidence="6">
    <location>
        <begin position="290"/>
        <end position="309"/>
    </location>
</feature>
<evidence type="ECO:0000256" key="3">
    <source>
        <dbReference type="ARBA" id="ARBA00022692"/>
    </source>
</evidence>
<sequence>MARVIVQHHKMLVMVCINIANLLCHSVYSVLSAFFPQEAKAKGMSDGAVGVTFALFAAVIFLCSPFAGRLMSTRGKVQVYMAGLVIVSFSTIAFSVASLLPAGAPFASWCLLMRLLQGVGSAMEETAAYAIIADIDAERVSLYLGICEISTGLGYMVGPPLGGSLFSLGGFAAPFVILGLALLPTAALIYYKIPPDNHRIGKEEARTDVSMQTLLSNPQVVVIALASMLANSDYAFLEPTLGAHLADQGIANTPEAIGWLFSVSSITYTLACPVIGVLANRERFGPRPVIVSGLLLQLLGFMLIGPSPLLRLKSLQMGQMITSLVLFGVGESMSMTPVMDDMMNSCGGDSDACVNSLSSVMAASFSLGQMLGPLIGSALTSRFSFAWACTAMALVLLVHTSLIMLAEVWSPRPRLKDAARYMELSLVNAPDPESAVAD</sequence>
<evidence type="ECO:0000259" key="7">
    <source>
        <dbReference type="PROSITE" id="PS50850"/>
    </source>
</evidence>
<keyword evidence="4 6" id="KW-1133">Transmembrane helix</keyword>
<dbReference type="Pfam" id="PF07690">
    <property type="entry name" value="MFS_1"/>
    <property type="match status" value="1"/>
</dbReference>
<keyword evidence="5 6" id="KW-0472">Membrane</keyword>
<dbReference type="InterPro" id="IPR050930">
    <property type="entry name" value="MFS_Vesicular_Transporter"/>
</dbReference>
<feature type="transmembrane region" description="Helical" evidence="6">
    <location>
        <begin position="385"/>
        <end position="406"/>
    </location>
</feature>
<feature type="transmembrane region" description="Helical" evidence="6">
    <location>
        <begin position="214"/>
        <end position="236"/>
    </location>
</feature>
<dbReference type="PROSITE" id="PS50850">
    <property type="entry name" value="MFS"/>
    <property type="match status" value="1"/>
</dbReference>